<accession>A0A8H9FZG9</accession>
<protein>
    <submittedName>
        <fullName evidence="1">Uncharacterized protein</fullName>
    </submittedName>
</protein>
<comment type="caution">
    <text evidence="1">The sequence shown here is derived from an EMBL/GenBank/DDBJ whole genome shotgun (WGS) entry which is preliminary data.</text>
</comment>
<evidence type="ECO:0000313" key="2">
    <source>
        <dbReference type="Proteomes" id="UP000614460"/>
    </source>
</evidence>
<organism evidence="1 2">
    <name type="scientific">Sphingobacterium cellulitidis</name>
    <dbReference type="NCBI Taxonomy" id="1768011"/>
    <lineage>
        <taxon>Bacteria</taxon>
        <taxon>Pseudomonadati</taxon>
        <taxon>Bacteroidota</taxon>
        <taxon>Sphingobacteriia</taxon>
        <taxon>Sphingobacteriales</taxon>
        <taxon>Sphingobacteriaceae</taxon>
        <taxon>Sphingobacterium</taxon>
    </lineage>
</organism>
<gene>
    <name evidence="1" type="ORF">GCM10011516_17110</name>
</gene>
<evidence type="ECO:0000313" key="1">
    <source>
        <dbReference type="EMBL" id="GGE20024.1"/>
    </source>
</evidence>
<dbReference type="AlphaFoldDB" id="A0A8H9FZG9"/>
<dbReference type="Pfam" id="PF19265">
    <property type="entry name" value="DUF5908"/>
    <property type="match status" value="1"/>
</dbReference>
<dbReference type="EMBL" id="BMKM01000003">
    <property type="protein sequence ID" value="GGE20024.1"/>
    <property type="molecule type" value="Genomic_DNA"/>
</dbReference>
<reference evidence="1" key="2">
    <citation type="submission" date="2020-09" db="EMBL/GenBank/DDBJ databases">
        <authorList>
            <person name="Sun Q."/>
            <person name="Zhou Y."/>
        </authorList>
    </citation>
    <scope>NUCLEOTIDE SEQUENCE</scope>
    <source>
        <strain evidence="1">CGMCC 1.15966</strain>
    </source>
</reference>
<sequence>MPVEVRELLIKATIIQEIPLNGEGQGNQDNGVSPAEEIIKVCVEKVLEILKDKNER</sequence>
<proteinExistence type="predicted"/>
<dbReference type="InterPro" id="IPR045459">
    <property type="entry name" value="DUF5908"/>
</dbReference>
<keyword evidence="2" id="KW-1185">Reference proteome</keyword>
<dbReference type="RefSeq" id="WP_179221515.1">
    <property type="nucleotide sequence ID" value="NZ_BMKM01000003.1"/>
</dbReference>
<reference evidence="1" key="1">
    <citation type="journal article" date="2014" name="Int. J. Syst. Evol. Microbiol.">
        <title>Complete genome sequence of Corynebacterium casei LMG S-19264T (=DSM 44701T), isolated from a smear-ripened cheese.</title>
        <authorList>
            <consortium name="US DOE Joint Genome Institute (JGI-PGF)"/>
            <person name="Walter F."/>
            <person name="Albersmeier A."/>
            <person name="Kalinowski J."/>
            <person name="Ruckert C."/>
        </authorList>
    </citation>
    <scope>NUCLEOTIDE SEQUENCE</scope>
    <source>
        <strain evidence="1">CGMCC 1.15966</strain>
    </source>
</reference>
<dbReference type="Proteomes" id="UP000614460">
    <property type="component" value="Unassembled WGS sequence"/>
</dbReference>
<name>A0A8H9FZG9_9SPHI</name>